<feature type="compositionally biased region" description="Basic residues" evidence="4">
    <location>
        <begin position="295"/>
        <end position="305"/>
    </location>
</feature>
<evidence type="ECO:0000313" key="6">
    <source>
        <dbReference type="EMBL" id="KAH0544529.1"/>
    </source>
</evidence>
<sequence length="313" mass="35171">MTPPPHPPQLEFYPSYCFAVASPTYNVWAKLTATDVHALSERKEFVAQNIYFYLNHPIRWICVTGVVVAVDEFEKRTILWVDDGSGSWGGIEVVWERPCPSSSPSNANATTAVTTLAPPRTTATPDISGIDIGTVIRAKGTITTFRNTRQILLKRVEILPDTQSEVKAWKGVTRFRVEVLGKPWELEPEEVARMWEAACGVAQSKDDDEENAKKKNEGTDRRSRRKKREREPFGGGGSDAEARRREKKERKRKRKLELAGREDQGAGRAETRAVERVSAVEGEGIRRETGEGRVGRHRRPSHKRRGTLDALGL</sequence>
<dbReference type="AlphaFoldDB" id="A0A9P8L5E8"/>
<feature type="compositionally biased region" description="Basic and acidic residues" evidence="4">
    <location>
        <begin position="283"/>
        <end position="294"/>
    </location>
</feature>
<organism evidence="6 7">
    <name type="scientific">Glutinoglossum americanum</name>
    <dbReference type="NCBI Taxonomy" id="1670608"/>
    <lineage>
        <taxon>Eukaryota</taxon>
        <taxon>Fungi</taxon>
        <taxon>Dikarya</taxon>
        <taxon>Ascomycota</taxon>
        <taxon>Pezizomycotina</taxon>
        <taxon>Geoglossomycetes</taxon>
        <taxon>Geoglossales</taxon>
        <taxon>Geoglossaceae</taxon>
        <taxon>Glutinoglossum</taxon>
    </lineage>
</organism>
<evidence type="ECO:0000313" key="7">
    <source>
        <dbReference type="Proteomes" id="UP000698800"/>
    </source>
</evidence>
<comment type="subcellular location">
    <subcellularLocation>
        <location evidence="1">Chromosome</location>
        <location evidence="1">Telomere</location>
    </subcellularLocation>
</comment>
<proteinExistence type="predicted"/>
<feature type="compositionally biased region" description="Basic and acidic residues" evidence="4">
    <location>
        <begin position="211"/>
        <end position="221"/>
    </location>
</feature>
<keyword evidence="7" id="KW-1185">Reference proteome</keyword>
<dbReference type="OrthoDB" id="77828at2759"/>
<feature type="compositionally biased region" description="Basic residues" evidence="4">
    <location>
        <begin position="245"/>
        <end position="255"/>
    </location>
</feature>
<dbReference type="InterPro" id="IPR012340">
    <property type="entry name" value="NA-bd_OB-fold"/>
</dbReference>
<feature type="region of interest" description="Disordered" evidence="4">
    <location>
        <begin position="201"/>
        <end position="313"/>
    </location>
</feature>
<evidence type="ECO:0000256" key="1">
    <source>
        <dbReference type="ARBA" id="ARBA00004574"/>
    </source>
</evidence>
<name>A0A9P8L5E8_9PEZI</name>
<dbReference type="EMBL" id="JAGHQL010000017">
    <property type="protein sequence ID" value="KAH0544529.1"/>
    <property type="molecule type" value="Genomic_DNA"/>
</dbReference>
<evidence type="ECO:0000256" key="4">
    <source>
        <dbReference type="SAM" id="MobiDB-lite"/>
    </source>
</evidence>
<keyword evidence="3" id="KW-0779">Telomere</keyword>
<dbReference type="SUPFAM" id="SSF50249">
    <property type="entry name" value="Nucleic acid-binding proteins"/>
    <property type="match status" value="1"/>
</dbReference>
<accession>A0A9P8L5E8</accession>
<dbReference type="Gene3D" id="2.40.50.140">
    <property type="entry name" value="Nucleic acid-binding proteins"/>
    <property type="match status" value="1"/>
</dbReference>
<keyword evidence="2" id="KW-0158">Chromosome</keyword>
<dbReference type="InterPro" id="IPR018856">
    <property type="entry name" value="Stn1_N"/>
</dbReference>
<evidence type="ECO:0000256" key="3">
    <source>
        <dbReference type="ARBA" id="ARBA00022895"/>
    </source>
</evidence>
<dbReference type="Pfam" id="PF10451">
    <property type="entry name" value="Stn1"/>
    <property type="match status" value="1"/>
</dbReference>
<feature type="compositionally biased region" description="Basic and acidic residues" evidence="4">
    <location>
        <begin position="256"/>
        <end position="275"/>
    </location>
</feature>
<protein>
    <recommendedName>
        <fullName evidence="5">CST complex subunit Stn1 N-terminal domain-containing protein</fullName>
    </recommendedName>
</protein>
<comment type="caution">
    <text evidence="6">The sequence shown here is derived from an EMBL/GenBank/DDBJ whole genome shotgun (WGS) entry which is preliminary data.</text>
</comment>
<dbReference type="Proteomes" id="UP000698800">
    <property type="component" value="Unassembled WGS sequence"/>
</dbReference>
<reference evidence="6" key="1">
    <citation type="submission" date="2021-03" db="EMBL/GenBank/DDBJ databases">
        <title>Comparative genomics and phylogenomic investigation of the class Geoglossomycetes provide insights into ecological specialization and systematics.</title>
        <authorList>
            <person name="Melie T."/>
            <person name="Pirro S."/>
            <person name="Miller A.N."/>
            <person name="Quandt A."/>
        </authorList>
    </citation>
    <scope>NUCLEOTIDE SEQUENCE</scope>
    <source>
        <strain evidence="6">GBOQ0MN5Z8</strain>
    </source>
</reference>
<feature type="domain" description="CST complex subunit Stn1 N-terminal" evidence="5">
    <location>
        <begin position="45"/>
        <end position="94"/>
    </location>
</feature>
<evidence type="ECO:0000256" key="2">
    <source>
        <dbReference type="ARBA" id="ARBA00022454"/>
    </source>
</evidence>
<gene>
    <name evidence="6" type="ORF">FGG08_001301</name>
</gene>
<evidence type="ECO:0000259" key="5">
    <source>
        <dbReference type="Pfam" id="PF10451"/>
    </source>
</evidence>
<dbReference type="GO" id="GO:0000781">
    <property type="term" value="C:chromosome, telomeric region"/>
    <property type="evidence" value="ECO:0007669"/>
    <property type="project" value="UniProtKB-SubCell"/>
</dbReference>